<dbReference type="FunFam" id="1.10.510.10:FF:000947">
    <property type="entry name" value="serine/threonine-protein kinase OSR1"/>
    <property type="match status" value="1"/>
</dbReference>
<keyword evidence="6" id="KW-0418">Kinase</keyword>
<dbReference type="PANTHER" id="PTHR48014:SF21">
    <property type="entry name" value="SERINE_THREONINE-PROTEIN KINASE FRAY2"/>
    <property type="match status" value="1"/>
</dbReference>
<evidence type="ECO:0000313" key="6">
    <source>
        <dbReference type="EMBL" id="CEG00148.1"/>
    </source>
</evidence>
<dbReference type="InterPro" id="IPR011009">
    <property type="entry name" value="Kinase-like_dom_sf"/>
</dbReference>
<dbReference type="STRING" id="70448.A0A096P849"/>
<sequence length="529" mass="58246">MARGGASAAEESDSASDAQSPPMVYPTEAAAYELIEEIGRGVSATVWRAKCLKNDETVAVKVLDLEEHEPEHLDEIRREAQTMSMLSHPNLVKYHCSFVNETSLWVVMPYLAGGSALNLMKWSHPSGFDEPIIACIVKAACKALDYFHRNGNIHRDVKAGNILVDEDGTVKLADFGVSASCWGSGGRPRSHQTFVGTPCWMAPEVMEQEHGYDFHADIWSLGITCLELCHGHAPFSKYPPMKVLLMTLQNPAPTLEESAEDGRSFSRHLREFVGLCLQKDPSKRPTASKLLEHKFLKDAKKADWLAKTLLDNIPSLGERTQRLAERDARRRAESKVGEEQREAASAEAYKHGVSNWNFDMADLKAQAAALDDPVVAESEAVAAANALENMQLGDKPNVERKGRFEIITEDVAPERSEASQTVQRRGRFDIIDEGGARGSRSTSPTRASSPAGGERRGTAKPVQKGRFTVHSEAPAGMHLNTFADVVQSIGSVHGVLRDLYAQAQTQSNVVEELREENARLRARIAELER</sequence>
<dbReference type="AlphaFoldDB" id="A0A096P849"/>
<dbReference type="Gene3D" id="1.10.510.10">
    <property type="entry name" value="Transferase(Phosphotransferase) domain 1"/>
    <property type="match status" value="1"/>
</dbReference>
<evidence type="ECO:0000259" key="5">
    <source>
        <dbReference type="PROSITE" id="PS50011"/>
    </source>
</evidence>
<dbReference type="OrthoDB" id="248923at2759"/>
<keyword evidence="2" id="KW-0547">Nucleotide-binding</keyword>
<dbReference type="EMBL" id="CAID01000013">
    <property type="protein sequence ID" value="CEG00148.1"/>
    <property type="molecule type" value="Genomic_DNA"/>
</dbReference>
<organism evidence="6 7">
    <name type="scientific">Ostreococcus tauri</name>
    <name type="common">Marine green alga</name>
    <dbReference type="NCBI Taxonomy" id="70448"/>
    <lineage>
        <taxon>Eukaryota</taxon>
        <taxon>Viridiplantae</taxon>
        <taxon>Chlorophyta</taxon>
        <taxon>Mamiellophyceae</taxon>
        <taxon>Mamiellales</taxon>
        <taxon>Bathycoccaceae</taxon>
        <taxon>Ostreococcus</taxon>
    </lineage>
</organism>
<evidence type="ECO:0000256" key="4">
    <source>
        <dbReference type="SAM" id="MobiDB-lite"/>
    </source>
</evidence>
<evidence type="ECO:0000313" key="7">
    <source>
        <dbReference type="Proteomes" id="UP000009170"/>
    </source>
</evidence>
<keyword evidence="3" id="KW-0175">Coiled coil</keyword>
<keyword evidence="2" id="KW-0067">ATP-binding</keyword>
<dbReference type="InterPro" id="IPR047173">
    <property type="entry name" value="STRAD_A/B-like"/>
</dbReference>
<feature type="domain" description="Protein kinase" evidence="5">
    <location>
        <begin position="32"/>
        <end position="296"/>
    </location>
</feature>
<dbReference type="FunFam" id="3.30.200.20:FF:000099">
    <property type="entry name" value="Serine/threonine-protein kinase BLUS1"/>
    <property type="match status" value="1"/>
</dbReference>
<feature type="compositionally biased region" description="Low complexity" evidence="4">
    <location>
        <begin position="438"/>
        <end position="452"/>
    </location>
</feature>
<evidence type="ECO:0000256" key="2">
    <source>
        <dbReference type="PROSITE-ProRule" id="PRU10141"/>
    </source>
</evidence>
<evidence type="ECO:0000256" key="3">
    <source>
        <dbReference type="SAM" id="Coils"/>
    </source>
</evidence>
<dbReference type="Pfam" id="PF00069">
    <property type="entry name" value="Pkinase"/>
    <property type="match status" value="1"/>
</dbReference>
<evidence type="ECO:0000256" key="1">
    <source>
        <dbReference type="ARBA" id="ARBA00008874"/>
    </source>
</evidence>
<reference evidence="6 7" key="2">
    <citation type="journal article" date="2014" name="BMC Genomics">
        <title>An improved genome of the model marine alga Ostreococcus tauri unfolds by assessing Illumina de novo assemblies.</title>
        <authorList>
            <person name="Blanc-Mathieu R."/>
            <person name="Verhelst B."/>
            <person name="Derelle E."/>
            <person name="Rombauts S."/>
            <person name="Bouget F.Y."/>
            <person name="Carre I."/>
            <person name="Chateau A."/>
            <person name="Eyre-Walker A."/>
            <person name="Grimsley N."/>
            <person name="Moreau H."/>
            <person name="Piegu B."/>
            <person name="Rivals E."/>
            <person name="Schackwitz W."/>
            <person name="Van de Peer Y."/>
            <person name="Piganeau G."/>
        </authorList>
    </citation>
    <scope>NUCLEOTIDE SEQUENCE [LARGE SCALE GENOMIC DNA]</scope>
    <source>
        <strain evidence="7">OTTH 0595 / CCAP 157/2 / RCC745</strain>
    </source>
</reference>
<dbReference type="GO" id="GO:0005524">
    <property type="term" value="F:ATP binding"/>
    <property type="evidence" value="ECO:0007669"/>
    <property type="project" value="UniProtKB-UniRule"/>
</dbReference>
<feature type="region of interest" description="Disordered" evidence="4">
    <location>
        <begin position="321"/>
        <end position="343"/>
    </location>
</feature>
<keyword evidence="6" id="KW-0808">Transferase</keyword>
<accession>A0A096P849</accession>
<protein>
    <submittedName>
        <fullName evidence="6">Serine/threonine-/ dual specificity protein kinase, catalytic domain</fullName>
    </submittedName>
</protein>
<dbReference type="PROSITE" id="PS00107">
    <property type="entry name" value="PROTEIN_KINASE_ATP"/>
    <property type="match status" value="1"/>
</dbReference>
<feature type="binding site" evidence="2">
    <location>
        <position position="61"/>
    </location>
    <ligand>
        <name>ATP</name>
        <dbReference type="ChEBI" id="CHEBI:30616"/>
    </ligand>
</feature>
<keyword evidence="7" id="KW-1185">Reference proteome</keyword>
<dbReference type="PROSITE" id="PS50011">
    <property type="entry name" value="PROTEIN_KINASE_DOM"/>
    <property type="match status" value="1"/>
</dbReference>
<proteinExistence type="inferred from homology"/>
<feature type="region of interest" description="Disordered" evidence="4">
    <location>
        <begin position="1"/>
        <end position="22"/>
    </location>
</feature>
<name>A0A096P849_OSTTA</name>
<dbReference type="Proteomes" id="UP000009170">
    <property type="component" value="Unassembled WGS sequence"/>
</dbReference>
<dbReference type="PANTHER" id="PTHR48014">
    <property type="entry name" value="SERINE/THREONINE-PROTEIN KINASE FRAY2"/>
    <property type="match status" value="1"/>
</dbReference>
<dbReference type="KEGG" id="ota:OT_ostta13g01940"/>
<comment type="caution">
    <text evidence="6">The sequence shown here is derived from an EMBL/GenBank/DDBJ whole genome shotgun (WGS) entry which is preliminary data.</text>
</comment>
<comment type="similarity">
    <text evidence="1">Belongs to the protein kinase superfamily. STE Ser/Thr protein kinase family. STE20 subfamily.</text>
</comment>
<dbReference type="GO" id="GO:0043539">
    <property type="term" value="F:protein serine/threonine kinase activator activity"/>
    <property type="evidence" value="ECO:0007669"/>
    <property type="project" value="InterPro"/>
</dbReference>
<dbReference type="GO" id="GO:0004672">
    <property type="term" value="F:protein kinase activity"/>
    <property type="evidence" value="ECO:0007669"/>
    <property type="project" value="InterPro"/>
</dbReference>
<dbReference type="SMART" id="SM00220">
    <property type="entry name" value="S_TKc"/>
    <property type="match status" value="1"/>
</dbReference>
<feature type="coiled-coil region" evidence="3">
    <location>
        <begin position="496"/>
        <end position="523"/>
    </location>
</feature>
<dbReference type="FunCoup" id="A0A096P849">
    <property type="interactions" value="1868"/>
</dbReference>
<dbReference type="SUPFAM" id="SSF56112">
    <property type="entry name" value="Protein kinase-like (PK-like)"/>
    <property type="match status" value="1"/>
</dbReference>
<dbReference type="InterPro" id="IPR017441">
    <property type="entry name" value="Protein_kinase_ATP_BS"/>
</dbReference>
<dbReference type="GeneID" id="9837367"/>
<gene>
    <name evidence="6" type="ORF">OT_ostta13g01940</name>
</gene>
<dbReference type="InParanoid" id="A0A096P849"/>
<dbReference type="Gene3D" id="3.30.200.20">
    <property type="entry name" value="Phosphorylase Kinase, domain 1"/>
    <property type="match status" value="1"/>
</dbReference>
<reference evidence="7" key="1">
    <citation type="journal article" date="2006" name="Proc. Natl. Acad. Sci. U.S.A.">
        <title>Genome analysis of the smallest free-living eukaryote Ostreococcus tauri unveils many unique features.</title>
        <authorList>
            <person name="Derelle E."/>
            <person name="Ferraz C."/>
            <person name="Rombauts S."/>
            <person name="Rouze P."/>
            <person name="Worden A.Z."/>
            <person name="Robbens S."/>
            <person name="Partensky F."/>
            <person name="Degroeve S."/>
            <person name="Echeynie S."/>
            <person name="Cooke R."/>
            <person name="Saeys Y."/>
            <person name="Wuyts J."/>
            <person name="Jabbari K."/>
            <person name="Bowler C."/>
            <person name="Panaud O."/>
            <person name="Piegu B."/>
            <person name="Ball S.G."/>
            <person name="Ral J.-P."/>
            <person name="Bouget F.-Y."/>
            <person name="Piganeau G."/>
            <person name="De Baets B."/>
            <person name="Picard A."/>
            <person name="Delseny M."/>
            <person name="Demaille J."/>
            <person name="Van de Peer Y."/>
            <person name="Moreau H."/>
        </authorList>
    </citation>
    <scope>NUCLEOTIDE SEQUENCE [LARGE SCALE GENOMIC DNA]</scope>
    <source>
        <strain evidence="7">OTTH 0595 / CCAP 157/2 / RCC745</strain>
    </source>
</reference>
<feature type="region of interest" description="Disordered" evidence="4">
    <location>
        <begin position="411"/>
        <end position="465"/>
    </location>
</feature>
<dbReference type="RefSeq" id="XP_022840224.1">
    <property type="nucleotide sequence ID" value="XM_022982729.1"/>
</dbReference>
<dbReference type="InterPro" id="IPR000719">
    <property type="entry name" value="Prot_kinase_dom"/>
</dbReference>